<dbReference type="OrthoDB" id="8211253at2"/>
<keyword evidence="2" id="KW-1185">Reference proteome</keyword>
<comment type="caution">
    <text evidence="1">The sequence shown here is derived from an EMBL/GenBank/DDBJ whole genome shotgun (WGS) entry which is preliminary data.</text>
</comment>
<evidence type="ECO:0000313" key="2">
    <source>
        <dbReference type="Proteomes" id="UP000244240"/>
    </source>
</evidence>
<evidence type="ECO:0000313" key="1">
    <source>
        <dbReference type="EMBL" id="PTX59985.1"/>
    </source>
</evidence>
<dbReference type="RefSeq" id="WP_108023312.1">
    <property type="nucleotide sequence ID" value="NZ_QBKR01000010.1"/>
</dbReference>
<dbReference type="InterPro" id="IPR027417">
    <property type="entry name" value="P-loop_NTPase"/>
</dbReference>
<keyword evidence="1" id="KW-0418">Kinase</keyword>
<dbReference type="AlphaFoldDB" id="A0A2T6BV73"/>
<sequence length="48" mass="5427">MSKKLILLEGIPGSGKSTFTRFIAVQLERNGYKTKLYHETTGDHPLFC</sequence>
<name>A0A2T6BV73_9BACL</name>
<proteinExistence type="predicted"/>
<dbReference type="EMBL" id="QBKR01000010">
    <property type="protein sequence ID" value="PTX59985.1"/>
    <property type="molecule type" value="Genomic_DNA"/>
</dbReference>
<gene>
    <name evidence="1" type="ORF">C8P63_110130</name>
</gene>
<reference evidence="1 2" key="1">
    <citation type="submission" date="2018-04" db="EMBL/GenBank/DDBJ databases">
        <title>Genomic Encyclopedia of Archaeal and Bacterial Type Strains, Phase II (KMG-II): from individual species to whole genera.</title>
        <authorList>
            <person name="Goeker M."/>
        </authorList>
    </citation>
    <scope>NUCLEOTIDE SEQUENCE [LARGE SCALE GENOMIC DNA]</scope>
    <source>
        <strain evidence="1 2">DSM 45787</strain>
    </source>
</reference>
<accession>A0A2T6BV73</accession>
<dbReference type="SUPFAM" id="SSF52540">
    <property type="entry name" value="P-loop containing nucleoside triphosphate hydrolases"/>
    <property type="match status" value="1"/>
</dbReference>
<dbReference type="Proteomes" id="UP000244240">
    <property type="component" value="Unassembled WGS sequence"/>
</dbReference>
<organism evidence="1 2">
    <name type="scientific">Melghirimyces profundicolus</name>
    <dbReference type="NCBI Taxonomy" id="1242148"/>
    <lineage>
        <taxon>Bacteria</taxon>
        <taxon>Bacillati</taxon>
        <taxon>Bacillota</taxon>
        <taxon>Bacilli</taxon>
        <taxon>Bacillales</taxon>
        <taxon>Thermoactinomycetaceae</taxon>
        <taxon>Melghirimyces</taxon>
    </lineage>
</organism>
<dbReference type="Gene3D" id="3.40.50.300">
    <property type="entry name" value="P-loop containing nucleotide triphosphate hydrolases"/>
    <property type="match status" value="1"/>
</dbReference>
<protein>
    <submittedName>
        <fullName evidence="1">Thymidylate kinase</fullName>
    </submittedName>
</protein>
<keyword evidence="1" id="KW-0808">Transferase</keyword>
<dbReference type="GO" id="GO:0016301">
    <property type="term" value="F:kinase activity"/>
    <property type="evidence" value="ECO:0007669"/>
    <property type="project" value="UniProtKB-KW"/>
</dbReference>